<name>A0A2Z7BL63_9LAMI</name>
<keyword evidence="2 3" id="KW-0813">Transport</keyword>
<evidence type="ECO:0000256" key="1">
    <source>
        <dbReference type="ARBA" id="ARBA00006756"/>
    </source>
</evidence>
<dbReference type="OrthoDB" id="1922221at2759"/>
<keyword evidence="3" id="KW-0268">Exocytosis</keyword>
<dbReference type="GO" id="GO:0006887">
    <property type="term" value="P:exocytosis"/>
    <property type="evidence" value="ECO:0007669"/>
    <property type="project" value="UniProtKB-KW"/>
</dbReference>
<dbReference type="GO" id="GO:0000145">
    <property type="term" value="C:exocyst"/>
    <property type="evidence" value="ECO:0007669"/>
    <property type="project" value="InterPro"/>
</dbReference>
<accession>A0A2Z7BL63</accession>
<reference evidence="6 7" key="1">
    <citation type="journal article" date="2015" name="Proc. Natl. Acad. Sci. U.S.A.">
        <title>The resurrection genome of Boea hygrometrica: A blueprint for survival of dehydration.</title>
        <authorList>
            <person name="Xiao L."/>
            <person name="Yang G."/>
            <person name="Zhang L."/>
            <person name="Yang X."/>
            <person name="Zhao S."/>
            <person name="Ji Z."/>
            <person name="Zhou Q."/>
            <person name="Hu M."/>
            <person name="Wang Y."/>
            <person name="Chen M."/>
            <person name="Xu Y."/>
            <person name="Jin H."/>
            <person name="Xiao X."/>
            <person name="Hu G."/>
            <person name="Bao F."/>
            <person name="Hu Y."/>
            <person name="Wan P."/>
            <person name="Li L."/>
            <person name="Deng X."/>
            <person name="Kuang T."/>
            <person name="Xiang C."/>
            <person name="Zhu J.K."/>
            <person name="Oliver M.J."/>
            <person name="He Y."/>
        </authorList>
    </citation>
    <scope>NUCLEOTIDE SEQUENCE [LARGE SCALE GENOMIC DNA]</scope>
    <source>
        <strain evidence="7">cv. XS01</strain>
    </source>
</reference>
<organism evidence="6 7">
    <name type="scientific">Dorcoceras hygrometricum</name>
    <dbReference type="NCBI Taxonomy" id="472368"/>
    <lineage>
        <taxon>Eukaryota</taxon>
        <taxon>Viridiplantae</taxon>
        <taxon>Streptophyta</taxon>
        <taxon>Embryophyta</taxon>
        <taxon>Tracheophyta</taxon>
        <taxon>Spermatophyta</taxon>
        <taxon>Magnoliopsida</taxon>
        <taxon>eudicotyledons</taxon>
        <taxon>Gunneridae</taxon>
        <taxon>Pentapetalae</taxon>
        <taxon>asterids</taxon>
        <taxon>lamiids</taxon>
        <taxon>Lamiales</taxon>
        <taxon>Gesneriaceae</taxon>
        <taxon>Didymocarpoideae</taxon>
        <taxon>Trichosporeae</taxon>
        <taxon>Loxocarpinae</taxon>
        <taxon>Dorcoceras</taxon>
    </lineage>
</organism>
<evidence type="ECO:0000256" key="3">
    <source>
        <dbReference type="RuleBase" id="RU365026"/>
    </source>
</evidence>
<evidence type="ECO:0000259" key="5">
    <source>
        <dbReference type="Pfam" id="PF03081"/>
    </source>
</evidence>
<keyword evidence="7" id="KW-1185">Reference proteome</keyword>
<evidence type="ECO:0000313" key="6">
    <source>
        <dbReference type="EMBL" id="KZV35064.1"/>
    </source>
</evidence>
<dbReference type="AlphaFoldDB" id="A0A2Z7BL63"/>
<dbReference type="SUPFAM" id="SSF74788">
    <property type="entry name" value="Cullin repeat-like"/>
    <property type="match status" value="1"/>
</dbReference>
<comment type="function">
    <text evidence="3">Component of the exocyst complex.</text>
</comment>
<evidence type="ECO:0000313" key="7">
    <source>
        <dbReference type="Proteomes" id="UP000250235"/>
    </source>
</evidence>
<dbReference type="Gene3D" id="1.20.1280.170">
    <property type="entry name" value="Exocyst complex component Exo70"/>
    <property type="match status" value="1"/>
</dbReference>
<comment type="similarity">
    <text evidence="1 3">Belongs to the EXO70 family.</text>
</comment>
<dbReference type="InterPro" id="IPR046364">
    <property type="entry name" value="Exo70_C"/>
</dbReference>
<feature type="compositionally biased region" description="Low complexity" evidence="4">
    <location>
        <begin position="12"/>
        <end position="23"/>
    </location>
</feature>
<evidence type="ECO:0000256" key="2">
    <source>
        <dbReference type="ARBA" id="ARBA00022448"/>
    </source>
</evidence>
<feature type="domain" description="Exocyst complex subunit Exo70 C-terminal" evidence="5">
    <location>
        <begin position="248"/>
        <end position="612"/>
    </location>
</feature>
<feature type="region of interest" description="Disordered" evidence="4">
    <location>
        <begin position="1"/>
        <end position="23"/>
    </location>
</feature>
<dbReference type="InterPro" id="IPR004140">
    <property type="entry name" value="Exo70"/>
</dbReference>
<gene>
    <name evidence="6" type="ORF">F511_04369</name>
</gene>
<dbReference type="PANTHER" id="PTHR12542:SF38">
    <property type="entry name" value="EXOCYST SUBUNIT EXO70 FAMILY PROTEIN"/>
    <property type="match status" value="1"/>
</dbReference>
<dbReference type="EMBL" id="KV005005">
    <property type="protein sequence ID" value="KZV35064.1"/>
    <property type="molecule type" value="Genomic_DNA"/>
</dbReference>
<dbReference type="PANTHER" id="PTHR12542">
    <property type="entry name" value="EXOCYST COMPLEX PROTEIN EXO70"/>
    <property type="match status" value="1"/>
</dbReference>
<sequence>MPRKGMRSLLFSPKSSSPAASPSTDQFSYPSRFGFSPSRPSFYESVMARTLDMVEPMIVKWDIEATAFGRVTSLFHDNRKEATDFIKCVKNLHRGMQYLITEDSKSDKLIRAQNLMQIAMRRLQKEFYQILSMNRAHLDPESVSIRSSCTSIESSVSGYGDDYEDDVDDEDRVVSGSLSEVEDVSTAVMADLRLISECMISSGYTKECLKIYKILRKSIVDEGIYKLGVEKFTAIPKMDWQALELRIKSWLNAVGAAVKILFNGEKLLCDQVFATSDSIRESCFAEITREGAMILFGFPENVVKGTKIAPEKVFRLLDMYAGISDHWPEIDSIFSSQSTASIKQQALTSLIRIGQFVRTSCSDLEAAISKSSSKSPPTGSGIHNLTTEVMDYLTILSDYSSILADIFPEYPPPSPVNLSVQEPNIGFSDSDEIPAAPLSRLLAWLISVLLNKLDAEAKNYKDASLAHLFLANNLQHVVVKSRTSNLKYLLGEAWVTKHESKIKQFVESYERLAWSHVIDTLPSEPTDVGTPEKVKETFKKFNVSFDQAYGKQSECVVPDSQLRDDIKVSIARKIFRRYREFYSTHSSTMRRNESMVSVVRYTPEDVGHHLSDLFFGNVGSGSFSSIVPSETRLTYNTNFNTSWLKILKYIYP</sequence>
<dbReference type="GO" id="GO:0015031">
    <property type="term" value="P:protein transport"/>
    <property type="evidence" value="ECO:0007669"/>
    <property type="project" value="UniProtKB-KW"/>
</dbReference>
<proteinExistence type="inferred from homology"/>
<dbReference type="InterPro" id="IPR016159">
    <property type="entry name" value="Cullin_repeat-like_dom_sf"/>
</dbReference>
<dbReference type="Proteomes" id="UP000250235">
    <property type="component" value="Unassembled WGS sequence"/>
</dbReference>
<dbReference type="Pfam" id="PF03081">
    <property type="entry name" value="Exo70_C"/>
    <property type="match status" value="1"/>
</dbReference>
<dbReference type="Pfam" id="PF20669">
    <property type="entry name" value="Exo70_N"/>
    <property type="match status" value="1"/>
</dbReference>
<keyword evidence="3" id="KW-0653">Protein transport</keyword>
<dbReference type="GO" id="GO:0005546">
    <property type="term" value="F:phosphatidylinositol-4,5-bisphosphate binding"/>
    <property type="evidence" value="ECO:0007669"/>
    <property type="project" value="InterPro"/>
</dbReference>
<evidence type="ECO:0000256" key="4">
    <source>
        <dbReference type="SAM" id="MobiDB-lite"/>
    </source>
</evidence>
<protein>
    <recommendedName>
        <fullName evidence="3">Exocyst subunit Exo70 family protein</fullName>
    </recommendedName>
</protein>